<accession>A0A2I0AX73</accession>
<dbReference type="SUPFAM" id="SSF51905">
    <property type="entry name" value="FAD/NAD(P)-binding domain"/>
    <property type="match status" value="1"/>
</dbReference>
<dbReference type="PANTHER" id="PTHR42923:SF24">
    <property type="entry name" value="OS04G0560500 PROTEIN"/>
    <property type="match status" value="1"/>
</dbReference>
<keyword evidence="4" id="KW-1185">Reference proteome</keyword>
<dbReference type="GO" id="GO:0016491">
    <property type="term" value="F:oxidoreductase activity"/>
    <property type="evidence" value="ECO:0007669"/>
    <property type="project" value="UniProtKB-KW"/>
</dbReference>
<reference evidence="3 4" key="1">
    <citation type="journal article" date="2017" name="Nature">
        <title>The Apostasia genome and the evolution of orchids.</title>
        <authorList>
            <person name="Zhang G.Q."/>
            <person name="Liu K.W."/>
            <person name="Li Z."/>
            <person name="Lohaus R."/>
            <person name="Hsiao Y.Y."/>
            <person name="Niu S.C."/>
            <person name="Wang J.Y."/>
            <person name="Lin Y.C."/>
            <person name="Xu Q."/>
            <person name="Chen L.J."/>
            <person name="Yoshida K."/>
            <person name="Fujiwara S."/>
            <person name="Wang Z.W."/>
            <person name="Zhang Y.Q."/>
            <person name="Mitsuda N."/>
            <person name="Wang M."/>
            <person name="Liu G.H."/>
            <person name="Pecoraro L."/>
            <person name="Huang H.X."/>
            <person name="Xiao X.J."/>
            <person name="Lin M."/>
            <person name="Wu X.Y."/>
            <person name="Wu W.L."/>
            <person name="Chen Y.Y."/>
            <person name="Chang S.B."/>
            <person name="Sakamoto S."/>
            <person name="Ohme-Takagi M."/>
            <person name="Yagi M."/>
            <person name="Zeng S.J."/>
            <person name="Shen C.Y."/>
            <person name="Yeh C.M."/>
            <person name="Luo Y.B."/>
            <person name="Tsai W.C."/>
            <person name="Van de Peer Y."/>
            <person name="Liu Z.J."/>
        </authorList>
    </citation>
    <scope>NUCLEOTIDE SEQUENCE [LARGE SCALE GENOMIC DNA]</scope>
    <source>
        <strain evidence="4">cv. Shenzhen</strain>
        <tissue evidence="3">Stem</tissue>
    </source>
</reference>
<proteinExistence type="predicted"/>
<dbReference type="InterPro" id="IPR050464">
    <property type="entry name" value="Zeta_carotene_desat/Oxidored"/>
</dbReference>
<dbReference type="Pfam" id="PF13450">
    <property type="entry name" value="NAD_binding_8"/>
    <property type="match status" value="1"/>
</dbReference>
<protein>
    <submittedName>
        <fullName evidence="3">Phytoene dehydrogenase, chloroplastic/chromoplastic</fullName>
        <ecNumber evidence="3">1.3.5.5</ecNumber>
    </submittedName>
</protein>
<dbReference type="PANTHER" id="PTHR42923">
    <property type="entry name" value="PROTOPORPHYRINOGEN OXIDASE"/>
    <property type="match status" value="1"/>
</dbReference>
<organism evidence="3 4">
    <name type="scientific">Apostasia shenzhenica</name>
    <dbReference type="NCBI Taxonomy" id="1088818"/>
    <lineage>
        <taxon>Eukaryota</taxon>
        <taxon>Viridiplantae</taxon>
        <taxon>Streptophyta</taxon>
        <taxon>Embryophyta</taxon>
        <taxon>Tracheophyta</taxon>
        <taxon>Spermatophyta</taxon>
        <taxon>Magnoliopsida</taxon>
        <taxon>Liliopsida</taxon>
        <taxon>Asparagales</taxon>
        <taxon>Orchidaceae</taxon>
        <taxon>Apostasioideae</taxon>
        <taxon>Apostasia</taxon>
    </lineage>
</organism>
<dbReference type="InterPro" id="IPR002937">
    <property type="entry name" value="Amino_oxidase"/>
</dbReference>
<dbReference type="Pfam" id="PF01593">
    <property type="entry name" value="Amino_oxidase"/>
    <property type="match status" value="1"/>
</dbReference>
<dbReference type="Proteomes" id="UP000236161">
    <property type="component" value="Unassembled WGS sequence"/>
</dbReference>
<dbReference type="EC" id="1.3.5.5" evidence="3"/>
<evidence type="ECO:0000313" key="3">
    <source>
        <dbReference type="EMBL" id="PKA60138.1"/>
    </source>
</evidence>
<dbReference type="EMBL" id="KZ451942">
    <property type="protein sequence ID" value="PKA60138.1"/>
    <property type="molecule type" value="Genomic_DNA"/>
</dbReference>
<dbReference type="STRING" id="1088818.A0A2I0AX73"/>
<dbReference type="Gene3D" id="3.50.50.60">
    <property type="entry name" value="FAD/NAD(P)-binding domain"/>
    <property type="match status" value="1"/>
</dbReference>
<dbReference type="AlphaFoldDB" id="A0A2I0AX73"/>
<keyword evidence="3" id="KW-0560">Oxidoreductase</keyword>
<dbReference type="OrthoDB" id="2219495at2759"/>
<feature type="domain" description="Amine oxidase" evidence="2">
    <location>
        <begin position="151"/>
        <end position="479"/>
    </location>
</feature>
<evidence type="ECO:0000256" key="1">
    <source>
        <dbReference type="ARBA" id="ARBA00022946"/>
    </source>
</evidence>
<sequence>MWPAPSLASTLHATVASPRLIRPQGFMLRAEASSSHDRRRNVVVIGAGWAGLASAHHLCKQGFDVTILGAGSCPTEEIALRGFWCPYHNIFSIIDELGIKPFTMRTKFALYTSEGVQFPHLSLLDRLTSIPLISAVIDFDNTDTAWRKYDAMTAKELLKQYGCSERLYREIYQPFIEVGLLAPAEQCSAATTLSMLYYYVLSHQQNFDVVWCRGTVQEKIFLPWLETMKSKGCTFHGNKKVTDFVVNESTGHISGVLCGQDFYEADAFVQATCISTLKSIVANSSTLQSRQEFLNILNLAAVDVVHVKIWLDRKVKIPRAINVCSGHENSIGWVFFDLNSLFDEYEGEPATVLEAEFYHANQLLVLKDEQIVLKLMSSLSRFIKELEQVSVVQQKVSRFPNSATHFFPELILFRLSLTQTGSSSFYLPLELITGSYNYMMKGSTSLPNLFMAGDWIITRHGSWSQEKAFVTGLQAANQVVDYFGEGEFARIIPVEDDEPHIETLRELNRRFNEVRE</sequence>
<keyword evidence="1" id="KW-0809">Transit peptide</keyword>
<name>A0A2I0AX73_9ASPA</name>
<evidence type="ECO:0000313" key="4">
    <source>
        <dbReference type="Proteomes" id="UP000236161"/>
    </source>
</evidence>
<evidence type="ECO:0000259" key="2">
    <source>
        <dbReference type="Pfam" id="PF01593"/>
    </source>
</evidence>
<dbReference type="InterPro" id="IPR036188">
    <property type="entry name" value="FAD/NAD-bd_sf"/>
</dbReference>
<gene>
    <name evidence="3" type="primary">PDS1</name>
    <name evidence="3" type="ORF">AXF42_Ash009822</name>
</gene>